<proteinExistence type="inferred from homology"/>
<dbReference type="PANTHER" id="PTHR47505:SF1">
    <property type="entry name" value="DNA UTILIZATION PROTEIN YHGH"/>
    <property type="match status" value="1"/>
</dbReference>
<comment type="similarity">
    <text evidence="1">Belongs to the ComF/GntX family.</text>
</comment>
<gene>
    <name evidence="2" type="ORF">F3F73_02920</name>
</gene>
<protein>
    <submittedName>
        <fullName evidence="2">ComF family protein</fullName>
    </submittedName>
</protein>
<dbReference type="PANTHER" id="PTHR47505">
    <property type="entry name" value="DNA UTILIZATION PROTEIN YHGH"/>
    <property type="match status" value="1"/>
</dbReference>
<name>A0A7J4XN00_9BACE</name>
<evidence type="ECO:0000256" key="1">
    <source>
        <dbReference type="ARBA" id="ARBA00008007"/>
    </source>
</evidence>
<dbReference type="CDD" id="cd06223">
    <property type="entry name" value="PRTases_typeI"/>
    <property type="match status" value="1"/>
</dbReference>
<accession>A0A7J4XN00</accession>
<reference evidence="2 3" key="1">
    <citation type="journal article" date="2019" name="Nat. Med.">
        <title>A library of human gut bacterial isolates paired with longitudinal multiomics data enables mechanistic microbiome research.</title>
        <authorList>
            <person name="Poyet M."/>
            <person name="Groussin M."/>
            <person name="Gibbons S.M."/>
            <person name="Avila-Pacheco J."/>
            <person name="Jiang X."/>
            <person name="Kearney S.M."/>
            <person name="Perrotta A.R."/>
            <person name="Berdy B."/>
            <person name="Zhao S."/>
            <person name="Lieberman T.D."/>
            <person name="Swanson P.K."/>
            <person name="Smith M."/>
            <person name="Roesemann S."/>
            <person name="Alexander J.E."/>
            <person name="Rich S.A."/>
            <person name="Livny J."/>
            <person name="Vlamakis H."/>
            <person name="Clish C."/>
            <person name="Bullock K."/>
            <person name="Deik A."/>
            <person name="Scott J."/>
            <person name="Pierce K.A."/>
            <person name="Xavier R.J."/>
            <person name="Alm E.J."/>
        </authorList>
    </citation>
    <scope>NUCLEOTIDE SEQUENCE [LARGE SCALE GENOMIC DNA]</scope>
    <source>
        <strain evidence="2 3">BIOML-A10</strain>
    </source>
</reference>
<comment type="caution">
    <text evidence="2">The sequence shown here is derived from an EMBL/GenBank/DDBJ whole genome shotgun (WGS) entry which is preliminary data.</text>
</comment>
<dbReference type="AlphaFoldDB" id="A0A7J4XN00"/>
<dbReference type="SUPFAM" id="SSF53271">
    <property type="entry name" value="PRTase-like"/>
    <property type="match status" value="1"/>
</dbReference>
<dbReference type="Proteomes" id="UP000422221">
    <property type="component" value="Unassembled WGS sequence"/>
</dbReference>
<evidence type="ECO:0000313" key="3">
    <source>
        <dbReference type="Proteomes" id="UP000422221"/>
    </source>
</evidence>
<dbReference type="InterPro" id="IPR029057">
    <property type="entry name" value="PRTase-like"/>
</dbReference>
<dbReference type="RefSeq" id="WP_130058589.1">
    <property type="nucleotide sequence ID" value="NZ_JADNPJ010000016.1"/>
</dbReference>
<evidence type="ECO:0000313" key="2">
    <source>
        <dbReference type="EMBL" id="KAA3769391.1"/>
    </source>
</evidence>
<organism evidence="2 3">
    <name type="scientific">Bacteroides salyersiae</name>
    <dbReference type="NCBI Taxonomy" id="291644"/>
    <lineage>
        <taxon>Bacteria</taxon>
        <taxon>Pseudomonadati</taxon>
        <taxon>Bacteroidota</taxon>
        <taxon>Bacteroidia</taxon>
        <taxon>Bacteroidales</taxon>
        <taxon>Bacteroidaceae</taxon>
        <taxon>Bacteroides</taxon>
    </lineage>
</organism>
<dbReference type="InterPro" id="IPR051910">
    <property type="entry name" value="ComF/GntX_DNA_util-trans"/>
</dbReference>
<dbReference type="EMBL" id="VWMK01000002">
    <property type="protein sequence ID" value="KAA3769391.1"/>
    <property type="molecule type" value="Genomic_DNA"/>
</dbReference>
<dbReference type="Gene3D" id="3.40.50.2020">
    <property type="match status" value="1"/>
</dbReference>
<sequence>MISEVVISTVRRKSILIKDWLDAFLSIFFPRCCLVCGGVLAKGEECLCARCNMDLPRTNYHKMKDNPVEKLFWGKIPLERATSYFFYRRGGDTRRILHSLKYGGQKEIGEIMGRHLAVELLSSGFFEGIDMLVPVPLHKKKEKLRGYNQSEWIARGVSVITLIPVFTSGMVREKNTETQTHKSAFERWENVDGIFRVTIPEYFSGKHILIIDDVLTTGATTVACASAFDKVEDIRISILTLAVAE</sequence>
<dbReference type="InterPro" id="IPR000836">
    <property type="entry name" value="PRTase_dom"/>
</dbReference>